<keyword evidence="3" id="KW-1185">Reference proteome</keyword>
<dbReference type="HOGENOM" id="CLU_920154_0_0_2"/>
<protein>
    <submittedName>
        <fullName evidence="2">Uncharacterized protein</fullName>
    </submittedName>
</protein>
<evidence type="ECO:0000256" key="1">
    <source>
        <dbReference type="SAM" id="MobiDB-lite"/>
    </source>
</evidence>
<organism evidence="2 3">
    <name type="scientific">Thermogladius calderae (strain DSM 22663 / VKM B-2946 / 1633)</name>
    <dbReference type="NCBI Taxonomy" id="1184251"/>
    <lineage>
        <taxon>Archaea</taxon>
        <taxon>Thermoproteota</taxon>
        <taxon>Thermoprotei</taxon>
        <taxon>Desulfurococcales</taxon>
        <taxon>Desulfurococcaceae</taxon>
        <taxon>Thermogladius</taxon>
    </lineage>
</organism>
<evidence type="ECO:0000313" key="3">
    <source>
        <dbReference type="Proteomes" id="UP000005270"/>
    </source>
</evidence>
<dbReference type="EMBL" id="CP003531">
    <property type="protein sequence ID" value="AFK50982.1"/>
    <property type="molecule type" value="Genomic_DNA"/>
</dbReference>
<reference evidence="2 3" key="1">
    <citation type="journal article" date="2012" name="J. Bacteriol.">
        <title>Complete genome sequence of the hyperthermophilic cellulolytic Crenarchaeon 'Thermogladius cellulolyticus' 1633.</title>
        <authorList>
            <person name="Mardanov A.V."/>
            <person name="Kochetkova T.V."/>
            <person name="Beletsky A.V."/>
            <person name="Bonch-Osmolovskaya E.A."/>
            <person name="Ravin N.V."/>
            <person name="Skryabin K.G."/>
        </authorList>
    </citation>
    <scope>NUCLEOTIDE SEQUENCE [LARGE SCALE GENOMIC DNA]</scope>
    <source>
        <strain evidence="3">DSM 22663 / VKM B-2946 / 1633</strain>
    </source>
</reference>
<proteinExistence type="predicted"/>
<accession>I3TDZ4</accession>
<sequence>MSKSSLQKAIYSPGRQKQVYSSLWDLRTFFSRNPRVVIVRGDKNYVEAELSIRTGFRSLQREFVRMRSEAVDEENLTVRGEGGNIKFTIKYRVIGIGFATHVNVYMDCESTIRDLCRHFLADMMDYIEEYVKKPPSIEVQIPIPAKRAETPPAQPPAPTAPTPQPAPPTQPPVVSPPQPAQPPAVPTQPVVEERREVVAKAPALTFDKVKHLLDYTTLATLVMNATLIARVQMPQPWGLVEVEKAIRERAGLLRDYAVVVLSVRGAGEAYIILDNQGNYIAGLAEISGNLVSGGKDVVEKIIGQLGKQQAVVRIWGVKELPAQV</sequence>
<feature type="region of interest" description="Disordered" evidence="1">
    <location>
        <begin position="147"/>
        <end position="191"/>
    </location>
</feature>
<dbReference type="RefSeq" id="WP_014737232.1">
    <property type="nucleotide sequence ID" value="NC_017954.1"/>
</dbReference>
<dbReference type="KEGG" id="thg:TCELL_0557"/>
<gene>
    <name evidence="2" type="ordered locus">TCELL_0557</name>
</gene>
<dbReference type="AlphaFoldDB" id="I3TDZ4"/>
<dbReference type="GeneID" id="13012859"/>
<dbReference type="Proteomes" id="UP000005270">
    <property type="component" value="Chromosome"/>
</dbReference>
<evidence type="ECO:0000313" key="2">
    <source>
        <dbReference type="EMBL" id="AFK50982.1"/>
    </source>
</evidence>
<name>I3TDZ4_THEC1</name>
<dbReference type="STRING" id="1184251.TCELL_0557"/>
<dbReference type="eggNOG" id="arCOG10617">
    <property type="taxonomic scope" value="Archaea"/>
</dbReference>
<dbReference type="InParanoid" id="I3TDZ4"/>
<feature type="compositionally biased region" description="Pro residues" evidence="1">
    <location>
        <begin position="152"/>
        <end position="186"/>
    </location>
</feature>